<dbReference type="Gene3D" id="3.10.100.10">
    <property type="entry name" value="Mannose-Binding Protein A, subunit A"/>
    <property type="match status" value="1"/>
</dbReference>
<dbReference type="AlphaFoldDB" id="A0AA88HE81"/>
<dbReference type="Proteomes" id="UP001187531">
    <property type="component" value="Unassembled WGS sequence"/>
</dbReference>
<proteinExistence type="predicted"/>
<evidence type="ECO:0000313" key="2">
    <source>
        <dbReference type="EMBL" id="KAK2703687.1"/>
    </source>
</evidence>
<comment type="caution">
    <text evidence="2">The sequence shown here is derived from an EMBL/GenBank/DDBJ whole genome shotgun (WGS) entry which is preliminary data.</text>
</comment>
<dbReference type="InterPro" id="IPR001304">
    <property type="entry name" value="C-type_lectin-like"/>
</dbReference>
<dbReference type="SUPFAM" id="SSF56436">
    <property type="entry name" value="C-type lectin-like"/>
    <property type="match status" value="1"/>
</dbReference>
<accession>A0AA88HE81</accession>
<dbReference type="InterPro" id="IPR016187">
    <property type="entry name" value="CTDL_fold"/>
</dbReference>
<dbReference type="InterPro" id="IPR016186">
    <property type="entry name" value="C-type_lectin-like/link_sf"/>
</dbReference>
<dbReference type="EMBL" id="JAVRJZ010000079">
    <property type="protein sequence ID" value="KAK2703687.1"/>
    <property type="molecule type" value="Genomic_DNA"/>
</dbReference>
<reference evidence="2" key="1">
    <citation type="submission" date="2023-07" db="EMBL/GenBank/DDBJ databases">
        <title>Chromosome-level genome assembly of Artemia franciscana.</title>
        <authorList>
            <person name="Jo E."/>
        </authorList>
    </citation>
    <scope>NUCLEOTIDE SEQUENCE</scope>
    <source>
        <tissue evidence="2">Whole body</tissue>
    </source>
</reference>
<dbReference type="PROSITE" id="PS50041">
    <property type="entry name" value="C_TYPE_LECTIN_2"/>
    <property type="match status" value="1"/>
</dbReference>
<feature type="domain" description="C-type lectin" evidence="1">
    <location>
        <begin position="26"/>
        <end position="146"/>
    </location>
</feature>
<dbReference type="PANTHER" id="PTHR22803">
    <property type="entry name" value="MANNOSE, PHOSPHOLIPASE, LECTIN RECEPTOR RELATED"/>
    <property type="match status" value="1"/>
</dbReference>
<keyword evidence="3" id="KW-1185">Reference proteome</keyword>
<dbReference type="InterPro" id="IPR050111">
    <property type="entry name" value="C-type_lectin/snaclec_domain"/>
</dbReference>
<sequence>MKPEIGTSPSYNHCIDGWSLVCSSESDCSCFRYLVSYSPFDVAVEFCEALGGNLPSFHSEDKNNFIYVFQDDLSRGAWIGLKRKNITFEWMDGSMLDFTSWNDGSPSYNTPNKDCVHFVGFEDEGFTTQFRWQDSPCSELRPILCEMPILMASLHNH</sequence>
<protein>
    <recommendedName>
        <fullName evidence="1">C-type lectin domain-containing protein</fullName>
    </recommendedName>
</protein>
<evidence type="ECO:0000259" key="1">
    <source>
        <dbReference type="PROSITE" id="PS50041"/>
    </source>
</evidence>
<organism evidence="2 3">
    <name type="scientific">Artemia franciscana</name>
    <name type="common">Brine shrimp</name>
    <name type="synonym">Artemia sanfranciscana</name>
    <dbReference type="NCBI Taxonomy" id="6661"/>
    <lineage>
        <taxon>Eukaryota</taxon>
        <taxon>Metazoa</taxon>
        <taxon>Ecdysozoa</taxon>
        <taxon>Arthropoda</taxon>
        <taxon>Crustacea</taxon>
        <taxon>Branchiopoda</taxon>
        <taxon>Anostraca</taxon>
        <taxon>Artemiidae</taxon>
        <taxon>Artemia</taxon>
    </lineage>
</organism>
<gene>
    <name evidence="2" type="ORF">QYM36_017980</name>
</gene>
<name>A0AA88HE81_ARTSF</name>
<evidence type="ECO:0000313" key="3">
    <source>
        <dbReference type="Proteomes" id="UP001187531"/>
    </source>
</evidence>
<dbReference type="Pfam" id="PF00059">
    <property type="entry name" value="Lectin_C"/>
    <property type="match status" value="1"/>
</dbReference>
<dbReference type="CDD" id="cd00037">
    <property type="entry name" value="CLECT"/>
    <property type="match status" value="1"/>
</dbReference>
<dbReference type="SMART" id="SM00034">
    <property type="entry name" value="CLECT"/>
    <property type="match status" value="1"/>
</dbReference>